<name>A0A0V1C865_TRIPS</name>
<dbReference type="Proteomes" id="UP000054632">
    <property type="component" value="Unassembled WGS sequence"/>
</dbReference>
<evidence type="ECO:0000313" key="1">
    <source>
        <dbReference type="EMBL" id="KRY44931.1"/>
    </source>
</evidence>
<gene>
    <name evidence="1" type="ORF">T4A_4209</name>
</gene>
<organism evidence="1 2">
    <name type="scientific">Trichinella pseudospiralis</name>
    <name type="common">Parasitic roundworm</name>
    <dbReference type="NCBI Taxonomy" id="6337"/>
    <lineage>
        <taxon>Eukaryota</taxon>
        <taxon>Metazoa</taxon>
        <taxon>Ecdysozoa</taxon>
        <taxon>Nematoda</taxon>
        <taxon>Enoplea</taxon>
        <taxon>Dorylaimia</taxon>
        <taxon>Trichinellida</taxon>
        <taxon>Trichinellidae</taxon>
        <taxon>Trichinella</taxon>
    </lineage>
</organism>
<protein>
    <submittedName>
        <fullName evidence="1">Uncharacterized protein</fullName>
    </submittedName>
</protein>
<accession>A0A0V1C865</accession>
<evidence type="ECO:0000313" key="2">
    <source>
        <dbReference type="Proteomes" id="UP000054632"/>
    </source>
</evidence>
<dbReference type="AlphaFoldDB" id="A0A0V1C865"/>
<sequence>MSLQGNCWPRSLAFHLPLSDTQAKADPSDHFEYQFLLPECQCSDE</sequence>
<comment type="caution">
    <text evidence="1">The sequence shown here is derived from an EMBL/GenBank/DDBJ whole genome shotgun (WGS) entry which is preliminary data.</text>
</comment>
<reference evidence="1 2" key="1">
    <citation type="submission" date="2015-01" db="EMBL/GenBank/DDBJ databases">
        <title>Evolution of Trichinella species and genotypes.</title>
        <authorList>
            <person name="Korhonen P.K."/>
            <person name="Edoardo P."/>
            <person name="Giuseppe L.R."/>
            <person name="Gasser R.B."/>
        </authorList>
    </citation>
    <scope>NUCLEOTIDE SEQUENCE [LARGE SCALE GENOMIC DNA]</scope>
    <source>
        <strain evidence="1">ISS13</strain>
    </source>
</reference>
<dbReference type="EMBL" id="JYDR01004203">
    <property type="protein sequence ID" value="KRY44931.1"/>
    <property type="molecule type" value="Genomic_DNA"/>
</dbReference>
<proteinExistence type="predicted"/>